<dbReference type="GeneID" id="93345924"/>
<dbReference type="PANTHER" id="PTHR34655">
    <property type="entry name" value="CONSERVED WITHIN P. AEROPHILUM"/>
    <property type="match status" value="1"/>
</dbReference>
<proteinExistence type="predicted"/>
<dbReference type="Gene3D" id="3.40.1260.10">
    <property type="entry name" value="DsrEFH-like"/>
    <property type="match status" value="1"/>
</dbReference>
<dbReference type="Proteomes" id="UP000254400">
    <property type="component" value="Unassembled WGS sequence"/>
</dbReference>
<dbReference type="InterPro" id="IPR027396">
    <property type="entry name" value="DsrEFH-like"/>
</dbReference>
<protein>
    <submittedName>
        <fullName evidence="1">Uncharacterized protein yrkE</fullName>
    </submittedName>
</protein>
<reference evidence="1 2" key="1">
    <citation type="submission" date="2018-06" db="EMBL/GenBank/DDBJ databases">
        <authorList>
            <consortium name="Pathogen Informatics"/>
            <person name="Doyle S."/>
        </authorList>
    </citation>
    <scope>NUCLEOTIDE SEQUENCE [LARGE SCALE GENOMIC DNA]</scope>
    <source>
        <strain evidence="1 2">NCTC10343</strain>
    </source>
</reference>
<accession>A0A378XXC3</accession>
<evidence type="ECO:0000313" key="1">
    <source>
        <dbReference type="EMBL" id="SUA69666.1"/>
    </source>
</evidence>
<evidence type="ECO:0000313" key="2">
    <source>
        <dbReference type="Proteomes" id="UP000254400"/>
    </source>
</evidence>
<dbReference type="InterPro" id="IPR032836">
    <property type="entry name" value="DsrE2-like"/>
</dbReference>
<name>A0A378XXC3_PAEPO</name>
<organism evidence="1 2">
    <name type="scientific">Paenibacillus polymyxa</name>
    <name type="common">Bacillus polymyxa</name>
    <dbReference type="NCBI Taxonomy" id="1406"/>
    <lineage>
        <taxon>Bacteria</taxon>
        <taxon>Bacillati</taxon>
        <taxon>Bacillota</taxon>
        <taxon>Bacilli</taxon>
        <taxon>Bacillales</taxon>
        <taxon>Paenibacillaceae</taxon>
        <taxon>Paenibacillus</taxon>
    </lineage>
</organism>
<dbReference type="AlphaFoldDB" id="A0A378XXC3"/>
<dbReference type="Pfam" id="PF13686">
    <property type="entry name" value="DrsE_2"/>
    <property type="match status" value="1"/>
</dbReference>
<dbReference type="RefSeq" id="WP_019687218.1">
    <property type="nucleotide sequence ID" value="NZ_CP036496.1"/>
</dbReference>
<dbReference type="SUPFAM" id="SSF75169">
    <property type="entry name" value="DsrEFH-like"/>
    <property type="match status" value="1"/>
</dbReference>
<gene>
    <name evidence="1" type="primary">yrkE1</name>
    <name evidence="1" type="ORF">NCTC10343_02528</name>
</gene>
<dbReference type="EMBL" id="UGSC01000001">
    <property type="protein sequence ID" value="SUA69666.1"/>
    <property type="molecule type" value="Genomic_DNA"/>
</dbReference>
<dbReference type="PANTHER" id="PTHR34655:SF2">
    <property type="entry name" value="PEROXIREDOXIN FAMILY PROTEIN"/>
    <property type="match status" value="1"/>
</dbReference>
<sequence>MSTTAEIYANNQEHAQPKTTIILFSGELDKAIAAFIIANGAAVYDHEVTIFFTFWGLNILRKDELIRSNKGMLEKAFGWIMPRGPKKLGLSKMNFAGLGPQMIKHVMKKHNALSLPQLIELAREQGIKLVACTMTMDLLGLQQAELIDGLEYAGVAAYLGDALQGQVNLFI</sequence>